<dbReference type="eggNOG" id="COG3156">
    <property type="taxonomic scope" value="Bacteria"/>
</dbReference>
<evidence type="ECO:0000256" key="9">
    <source>
        <dbReference type="ARBA" id="ARBA00023136"/>
    </source>
</evidence>
<keyword evidence="3" id="KW-0813">Transport</keyword>
<dbReference type="RefSeq" id="WP_051693118.1">
    <property type="nucleotide sequence ID" value="NZ_JMQN01000057.1"/>
</dbReference>
<dbReference type="SUPFAM" id="SSF158544">
    <property type="entry name" value="GspK insert domain-like"/>
    <property type="match status" value="1"/>
</dbReference>
<keyword evidence="6" id="KW-0812">Transmembrane</keyword>
<dbReference type="GO" id="GO:0005886">
    <property type="term" value="C:plasma membrane"/>
    <property type="evidence" value="ECO:0007669"/>
    <property type="project" value="UniProtKB-SubCell"/>
</dbReference>
<comment type="similarity">
    <text evidence="2">Belongs to the GSP K family.</text>
</comment>
<keyword evidence="7" id="KW-0653">Protein transport</keyword>
<organism evidence="11 12">
    <name type="scientific">Marinobacterium lacunae</name>
    <dbReference type="NCBI Taxonomy" id="1232683"/>
    <lineage>
        <taxon>Bacteria</taxon>
        <taxon>Pseudomonadati</taxon>
        <taxon>Pseudomonadota</taxon>
        <taxon>Gammaproteobacteria</taxon>
        <taxon>Oceanospirillales</taxon>
        <taxon>Oceanospirillaceae</taxon>
        <taxon>Marinobacterium</taxon>
    </lineage>
</organism>
<evidence type="ECO:0000256" key="7">
    <source>
        <dbReference type="ARBA" id="ARBA00022927"/>
    </source>
</evidence>
<comment type="caution">
    <text evidence="11">The sequence shown here is derived from an EMBL/GenBank/DDBJ whole genome shotgun (WGS) entry which is preliminary data.</text>
</comment>
<dbReference type="PATRIC" id="fig|1232683.4.peg.3709"/>
<dbReference type="Pfam" id="PF21687">
    <property type="entry name" value="T2SSK_1st"/>
    <property type="match status" value="1"/>
</dbReference>
<gene>
    <name evidence="11" type="ORF">ADIMK_3768</name>
</gene>
<keyword evidence="12" id="KW-1185">Reference proteome</keyword>
<accession>A0A081FUA2</accession>
<proteinExistence type="inferred from homology"/>
<keyword evidence="8" id="KW-1133">Transmembrane helix</keyword>
<dbReference type="PANTHER" id="PTHR38831:SF2">
    <property type="entry name" value="TYPE II SECRETION SYSTEM PROTEIN K"/>
    <property type="match status" value="1"/>
</dbReference>
<dbReference type="EMBL" id="JMQN01000057">
    <property type="protein sequence ID" value="KEA62107.1"/>
    <property type="molecule type" value="Genomic_DNA"/>
</dbReference>
<evidence type="ECO:0000256" key="3">
    <source>
        <dbReference type="ARBA" id="ARBA00022448"/>
    </source>
</evidence>
<dbReference type="GO" id="GO:0009306">
    <property type="term" value="P:protein secretion"/>
    <property type="evidence" value="ECO:0007669"/>
    <property type="project" value="InterPro"/>
</dbReference>
<evidence type="ECO:0000256" key="5">
    <source>
        <dbReference type="ARBA" id="ARBA00022519"/>
    </source>
</evidence>
<dbReference type="PANTHER" id="PTHR38831">
    <property type="entry name" value="TYPE II SECRETION SYSTEM PROTEIN K"/>
    <property type="match status" value="1"/>
</dbReference>
<evidence type="ECO:0000259" key="10">
    <source>
        <dbReference type="Pfam" id="PF21687"/>
    </source>
</evidence>
<keyword evidence="5" id="KW-0997">Cell inner membrane</keyword>
<dbReference type="InterPro" id="IPR049031">
    <property type="entry name" value="T2SSK_SAM-like_1st"/>
</dbReference>
<reference evidence="11 12" key="1">
    <citation type="submission" date="2014-04" db="EMBL/GenBank/DDBJ databases">
        <title>Marinobacterium kochiensis sp. nov., isolated from sediment sample collected from Kochi backwaters in Kerala, India.</title>
        <authorList>
            <person name="Singh A."/>
            <person name="Pinnaka A.K."/>
        </authorList>
    </citation>
    <scope>NUCLEOTIDE SEQUENCE [LARGE SCALE GENOMIC DNA]</scope>
    <source>
        <strain evidence="11 12">AK27</strain>
    </source>
</reference>
<feature type="domain" description="T2SS protein K first SAM-like" evidence="10">
    <location>
        <begin position="109"/>
        <end position="195"/>
    </location>
</feature>
<dbReference type="InterPro" id="IPR038072">
    <property type="entry name" value="GspK_central_sf"/>
</dbReference>
<keyword evidence="9" id="KW-0472">Membrane</keyword>
<evidence type="ECO:0000256" key="1">
    <source>
        <dbReference type="ARBA" id="ARBA00004533"/>
    </source>
</evidence>
<dbReference type="AlphaFoldDB" id="A0A081FUA2"/>
<dbReference type="OrthoDB" id="9181871at2"/>
<evidence type="ECO:0000256" key="4">
    <source>
        <dbReference type="ARBA" id="ARBA00022475"/>
    </source>
</evidence>
<dbReference type="InterPro" id="IPR005628">
    <property type="entry name" value="GspK"/>
</dbReference>
<evidence type="ECO:0000256" key="6">
    <source>
        <dbReference type="ARBA" id="ARBA00022692"/>
    </source>
</evidence>
<sequence length="314" mass="34754">MRCEQWASESRQRALVLVSVLWVLLLLSLLVTNLSLSARSFARQAQNAEQAVRASEAADSGIVWALWNLQQSGVRQWLADGSGHRLALADTHVWVALQDESGKVDLNYAPTELLDGLLALVIEDDTRREALVAAIEDWRDADDLVRLNGAEESEYLAAGRSTGPANREFYDVEELSQVLGMTPDIYDRVRWSLTVNNGTRGINPQFAPADVLMALPGASLVTVEQFIEDRRQAWEDEQPMPAMPFDASLYIETGRAGIEYSVQSWASIKPWTEVRQQALITVRGGFPAVRQQRVLFDTAGLPQADSAGGTDDEQ</sequence>
<keyword evidence="4" id="KW-1003">Cell membrane</keyword>
<evidence type="ECO:0000256" key="8">
    <source>
        <dbReference type="ARBA" id="ARBA00022989"/>
    </source>
</evidence>
<comment type="subcellular location">
    <subcellularLocation>
        <location evidence="1">Cell inner membrane</location>
    </subcellularLocation>
</comment>
<evidence type="ECO:0000313" key="12">
    <source>
        <dbReference type="Proteomes" id="UP000028252"/>
    </source>
</evidence>
<name>A0A081FUA2_9GAMM</name>
<evidence type="ECO:0000313" key="11">
    <source>
        <dbReference type="EMBL" id="KEA62107.1"/>
    </source>
</evidence>
<dbReference type="STRING" id="1232683.ADIMK_3768"/>
<dbReference type="Gene3D" id="1.10.40.60">
    <property type="entry name" value="EpsJ-like"/>
    <property type="match status" value="1"/>
</dbReference>
<dbReference type="Proteomes" id="UP000028252">
    <property type="component" value="Unassembled WGS sequence"/>
</dbReference>
<evidence type="ECO:0000256" key="2">
    <source>
        <dbReference type="ARBA" id="ARBA00007246"/>
    </source>
</evidence>
<protein>
    <submittedName>
        <fullName evidence="11">General secretion pathway protein K</fullName>
    </submittedName>
</protein>